<proteinExistence type="predicted"/>
<evidence type="ECO:0000313" key="2">
    <source>
        <dbReference type="Proteomes" id="UP001152523"/>
    </source>
</evidence>
<protein>
    <submittedName>
        <fullName evidence="1">Uncharacterized protein</fullName>
    </submittedName>
</protein>
<dbReference type="EMBL" id="CAMAPF010000104">
    <property type="protein sequence ID" value="CAH9099099.1"/>
    <property type="molecule type" value="Genomic_DNA"/>
</dbReference>
<reference evidence="1" key="1">
    <citation type="submission" date="2022-07" db="EMBL/GenBank/DDBJ databases">
        <authorList>
            <person name="Macas J."/>
            <person name="Novak P."/>
            <person name="Neumann P."/>
        </authorList>
    </citation>
    <scope>NUCLEOTIDE SEQUENCE</scope>
</reference>
<name>A0AAV0DGP1_9ASTE</name>
<keyword evidence="2" id="KW-1185">Reference proteome</keyword>
<dbReference type="AlphaFoldDB" id="A0AAV0DGP1"/>
<comment type="caution">
    <text evidence="1">The sequence shown here is derived from an EMBL/GenBank/DDBJ whole genome shotgun (WGS) entry which is preliminary data.</text>
</comment>
<dbReference type="Proteomes" id="UP001152523">
    <property type="component" value="Unassembled WGS sequence"/>
</dbReference>
<evidence type="ECO:0000313" key="1">
    <source>
        <dbReference type="EMBL" id="CAH9099099.1"/>
    </source>
</evidence>
<organism evidence="1 2">
    <name type="scientific">Cuscuta epithymum</name>
    <dbReference type="NCBI Taxonomy" id="186058"/>
    <lineage>
        <taxon>Eukaryota</taxon>
        <taxon>Viridiplantae</taxon>
        <taxon>Streptophyta</taxon>
        <taxon>Embryophyta</taxon>
        <taxon>Tracheophyta</taxon>
        <taxon>Spermatophyta</taxon>
        <taxon>Magnoliopsida</taxon>
        <taxon>eudicotyledons</taxon>
        <taxon>Gunneridae</taxon>
        <taxon>Pentapetalae</taxon>
        <taxon>asterids</taxon>
        <taxon>lamiids</taxon>
        <taxon>Solanales</taxon>
        <taxon>Convolvulaceae</taxon>
        <taxon>Cuscuteae</taxon>
        <taxon>Cuscuta</taxon>
        <taxon>Cuscuta subgen. Cuscuta</taxon>
    </lineage>
</organism>
<accession>A0AAV0DGP1</accession>
<sequence>MLQLVEVNCVSYEDVFVPVDAPTNGDDVAVFDDGSTEKNGVLDCSTPPNIDVAVTDSVPNQVVAAFDTPVVSFRVPNQVVAAFDTPVVSFHAPILVIESPPPLFDFALTVAYPVTCNVALTDCANSAPVAPPIHAPIADGANSDPVAHPNWDISVDAYFYGPNVDDGVTGNHTSAAPTVENSFLDCAKELTTLINVGDEFRETQAPTVHDTDVIVTRDEPRWLPVIRR</sequence>
<gene>
    <name evidence="1" type="ORF">CEPIT_LOCUS14762</name>
</gene>